<keyword evidence="2" id="KW-1185">Reference proteome</keyword>
<gene>
    <name evidence="1" type="ORF">MANES_17G022150v8</name>
</gene>
<evidence type="ECO:0000313" key="2">
    <source>
        <dbReference type="Proteomes" id="UP000091857"/>
    </source>
</evidence>
<comment type="caution">
    <text evidence="1">The sequence shown here is derived from an EMBL/GenBank/DDBJ whole genome shotgun (WGS) entry which is preliminary data.</text>
</comment>
<sequence>MLDSGVPKFSPSDFLDLVMDSRDLSASQSTAAENRDTATAIVASASSSITPTAADDDVVLSVTAALAKDAASHFHSRRYTECLAVLHQLKLKKEDDPKVITYASNYIDMVAFLFFIFGFSRVMDAA</sequence>
<name>A0ACB7G1W1_MANES</name>
<dbReference type="Proteomes" id="UP000091857">
    <property type="component" value="Chromosome 17"/>
</dbReference>
<proteinExistence type="predicted"/>
<accession>A0ACB7G1W1</accession>
<dbReference type="EMBL" id="CM004403">
    <property type="protein sequence ID" value="KAG8634249.1"/>
    <property type="molecule type" value="Genomic_DNA"/>
</dbReference>
<organism evidence="1 2">
    <name type="scientific">Manihot esculenta</name>
    <name type="common">Cassava</name>
    <name type="synonym">Jatropha manihot</name>
    <dbReference type="NCBI Taxonomy" id="3983"/>
    <lineage>
        <taxon>Eukaryota</taxon>
        <taxon>Viridiplantae</taxon>
        <taxon>Streptophyta</taxon>
        <taxon>Embryophyta</taxon>
        <taxon>Tracheophyta</taxon>
        <taxon>Spermatophyta</taxon>
        <taxon>Magnoliopsida</taxon>
        <taxon>eudicotyledons</taxon>
        <taxon>Gunneridae</taxon>
        <taxon>Pentapetalae</taxon>
        <taxon>rosids</taxon>
        <taxon>fabids</taxon>
        <taxon>Malpighiales</taxon>
        <taxon>Euphorbiaceae</taxon>
        <taxon>Crotonoideae</taxon>
        <taxon>Manihoteae</taxon>
        <taxon>Manihot</taxon>
    </lineage>
</organism>
<evidence type="ECO:0000313" key="1">
    <source>
        <dbReference type="EMBL" id="KAG8634249.1"/>
    </source>
</evidence>
<protein>
    <submittedName>
        <fullName evidence="1">Uncharacterized protein</fullName>
    </submittedName>
</protein>
<reference evidence="2" key="1">
    <citation type="journal article" date="2016" name="Nat. Biotechnol.">
        <title>Sequencing wild and cultivated cassava and related species reveals extensive interspecific hybridization and genetic diversity.</title>
        <authorList>
            <person name="Bredeson J.V."/>
            <person name="Lyons J.B."/>
            <person name="Prochnik S.E."/>
            <person name="Wu G.A."/>
            <person name="Ha C.M."/>
            <person name="Edsinger-Gonzales E."/>
            <person name="Grimwood J."/>
            <person name="Schmutz J."/>
            <person name="Rabbi I.Y."/>
            <person name="Egesi C."/>
            <person name="Nauluvula P."/>
            <person name="Lebot V."/>
            <person name="Ndunguru J."/>
            <person name="Mkamilo G."/>
            <person name="Bart R.S."/>
            <person name="Setter T.L."/>
            <person name="Gleadow R.M."/>
            <person name="Kulakow P."/>
            <person name="Ferguson M.E."/>
            <person name="Rounsley S."/>
            <person name="Rokhsar D.S."/>
        </authorList>
    </citation>
    <scope>NUCLEOTIDE SEQUENCE [LARGE SCALE GENOMIC DNA]</scope>
    <source>
        <strain evidence="2">cv. AM560-2</strain>
    </source>
</reference>